<dbReference type="AlphaFoldDB" id="A0A512IK47"/>
<evidence type="ECO:0000256" key="1">
    <source>
        <dbReference type="SAM" id="MobiDB-lite"/>
    </source>
</evidence>
<dbReference type="SUPFAM" id="SSF53597">
    <property type="entry name" value="Dihydrofolate reductase-like"/>
    <property type="match status" value="1"/>
</dbReference>
<dbReference type="InterPro" id="IPR024072">
    <property type="entry name" value="DHFR-like_dom_sf"/>
</dbReference>
<dbReference type="GO" id="GO:0009231">
    <property type="term" value="P:riboflavin biosynthetic process"/>
    <property type="evidence" value="ECO:0007669"/>
    <property type="project" value="InterPro"/>
</dbReference>
<feature type="domain" description="Bacterial bifunctional deaminase-reductase C-terminal" evidence="2">
    <location>
        <begin position="1"/>
        <end position="195"/>
    </location>
</feature>
<dbReference type="InterPro" id="IPR002734">
    <property type="entry name" value="RibDG_C"/>
</dbReference>
<name>A0A512IK47_9HYPH</name>
<evidence type="ECO:0000313" key="4">
    <source>
        <dbReference type="Proteomes" id="UP000321258"/>
    </source>
</evidence>
<sequence length="203" mass="21651">MSISIDGFVSDLDGRNTWMFGADREAKAWSADYLWNAGLHIMGSRSFQDMAAWWPTSTDMFAPPMNQIPKAVFSRQGAAALGNRHDTAALDEARAKAGATQSAERQPGADSWTDPYVASGDLLEEIARLKAQEGKPIIAHGGVRFARSLVASGLVDQYALAVAPVALGQGLPLFSDLTAPKPLRLMSSQAFPGGAVAQIYRAS</sequence>
<gene>
    <name evidence="3" type="ORF">MHA02_04640</name>
</gene>
<dbReference type="EMBL" id="BJZT01000005">
    <property type="protein sequence ID" value="GEO98076.1"/>
    <property type="molecule type" value="Genomic_DNA"/>
</dbReference>
<dbReference type="InterPro" id="IPR050765">
    <property type="entry name" value="Riboflavin_Biosynth_HTPR"/>
</dbReference>
<dbReference type="Gene3D" id="3.40.430.10">
    <property type="entry name" value="Dihydrofolate Reductase, subunit A"/>
    <property type="match status" value="1"/>
</dbReference>
<proteinExistence type="predicted"/>
<protein>
    <submittedName>
        <fullName evidence="3">Dihydrofolate reductase</fullName>
    </submittedName>
</protein>
<keyword evidence="4" id="KW-1185">Reference proteome</keyword>
<feature type="region of interest" description="Disordered" evidence="1">
    <location>
        <begin position="92"/>
        <end position="114"/>
    </location>
</feature>
<dbReference type="PANTHER" id="PTHR38011:SF11">
    <property type="entry name" value="2,5-DIAMINO-6-RIBOSYLAMINO-4(3H)-PYRIMIDINONE 5'-PHOSPHATE REDUCTASE"/>
    <property type="match status" value="1"/>
</dbReference>
<reference evidence="3 4" key="1">
    <citation type="submission" date="2019-07" db="EMBL/GenBank/DDBJ databases">
        <title>Whole genome shotgun sequence of Methylobacterium haplocladii NBRC 107714.</title>
        <authorList>
            <person name="Hosoyama A."/>
            <person name="Uohara A."/>
            <person name="Ohji S."/>
            <person name="Ichikawa N."/>
        </authorList>
    </citation>
    <scope>NUCLEOTIDE SEQUENCE [LARGE SCALE GENOMIC DNA]</scope>
    <source>
        <strain evidence="3 4">NBRC 107714</strain>
    </source>
</reference>
<dbReference type="GO" id="GO:0008703">
    <property type="term" value="F:5-amino-6-(5-phosphoribosylamino)uracil reductase activity"/>
    <property type="evidence" value="ECO:0007669"/>
    <property type="project" value="InterPro"/>
</dbReference>
<evidence type="ECO:0000313" key="3">
    <source>
        <dbReference type="EMBL" id="GEO98076.1"/>
    </source>
</evidence>
<organism evidence="3 4">
    <name type="scientific">Methylobacterium haplocladii</name>
    <dbReference type="NCBI Taxonomy" id="1176176"/>
    <lineage>
        <taxon>Bacteria</taxon>
        <taxon>Pseudomonadati</taxon>
        <taxon>Pseudomonadota</taxon>
        <taxon>Alphaproteobacteria</taxon>
        <taxon>Hyphomicrobiales</taxon>
        <taxon>Methylobacteriaceae</taxon>
        <taxon>Methylobacterium</taxon>
    </lineage>
</organism>
<comment type="caution">
    <text evidence="3">The sequence shown here is derived from an EMBL/GenBank/DDBJ whole genome shotgun (WGS) entry which is preliminary data.</text>
</comment>
<dbReference type="Proteomes" id="UP000321258">
    <property type="component" value="Unassembled WGS sequence"/>
</dbReference>
<dbReference type="PANTHER" id="PTHR38011">
    <property type="entry name" value="DIHYDROFOLATE REDUCTASE FAMILY PROTEIN (AFU_ORTHOLOGUE AFUA_8G06820)"/>
    <property type="match status" value="1"/>
</dbReference>
<accession>A0A512IK47</accession>
<dbReference type="Pfam" id="PF01872">
    <property type="entry name" value="RibD_C"/>
    <property type="match status" value="1"/>
</dbReference>
<evidence type="ECO:0000259" key="2">
    <source>
        <dbReference type="Pfam" id="PF01872"/>
    </source>
</evidence>